<reference evidence="1 2" key="1">
    <citation type="submission" date="2015-01" db="EMBL/GenBank/DDBJ databases">
        <title>The Genome Sequence of Rhinocladiella mackenzie CBS 650.93.</title>
        <authorList>
            <consortium name="The Broad Institute Genomics Platform"/>
            <person name="Cuomo C."/>
            <person name="de Hoog S."/>
            <person name="Gorbushina A."/>
            <person name="Stielow B."/>
            <person name="Teixiera M."/>
            <person name="Abouelleil A."/>
            <person name="Chapman S.B."/>
            <person name="Priest M."/>
            <person name="Young S.K."/>
            <person name="Wortman J."/>
            <person name="Nusbaum C."/>
            <person name="Birren B."/>
        </authorList>
    </citation>
    <scope>NUCLEOTIDE SEQUENCE [LARGE SCALE GENOMIC DNA]</scope>
    <source>
        <strain evidence="1 2">CBS 650.93</strain>
    </source>
</reference>
<dbReference type="PANTHER" id="PTHR38111">
    <property type="entry name" value="ZN(2)-C6 FUNGAL-TYPE DOMAIN-CONTAINING PROTEIN-RELATED"/>
    <property type="match status" value="1"/>
</dbReference>
<dbReference type="InterPro" id="IPR053178">
    <property type="entry name" value="Osmoadaptation_assoc"/>
</dbReference>
<name>A0A0D2I613_9EURO</name>
<evidence type="ECO:0000313" key="2">
    <source>
        <dbReference type="Proteomes" id="UP000053617"/>
    </source>
</evidence>
<keyword evidence="2" id="KW-1185">Reference proteome</keyword>
<dbReference type="EMBL" id="KN847481">
    <property type="protein sequence ID" value="KIX01249.1"/>
    <property type="molecule type" value="Genomic_DNA"/>
</dbReference>
<accession>A0A0D2I613</accession>
<protein>
    <submittedName>
        <fullName evidence="1">Uncharacterized protein</fullName>
    </submittedName>
</protein>
<dbReference type="RefSeq" id="XP_013268385.1">
    <property type="nucleotide sequence ID" value="XM_013412931.1"/>
</dbReference>
<dbReference type="OrthoDB" id="5429770at2759"/>
<gene>
    <name evidence="1" type="ORF">Z518_08974</name>
</gene>
<proteinExistence type="predicted"/>
<evidence type="ECO:0000313" key="1">
    <source>
        <dbReference type="EMBL" id="KIX01249.1"/>
    </source>
</evidence>
<dbReference type="VEuPathDB" id="FungiDB:Z518_08974"/>
<sequence length="277" mass="31580">MLNYDLTPARCVLPLYFNFLMIDHDIGQWNNLSRGSEALVQERGPIGFSSDFDRAMLESQRAFFMIQDLSAGRDCFLAEPQWRALFKAGKRSSDNSVPCISLRNQLCDFLVDLPGLTSNITAFVARVSAAPEQDYRAHALSLLSRVMSFKHDFELWYQVNIDVLHQSDSPFWSHPKPRDYPERIASGLTAHPHYQGVLSAVLYCISNSILIQLDKLIISVQQACKSGDGPYLFKVNKETYVQQQRRARRAFNFVKGRSNVASKPLAHGLRQFWSQDE</sequence>
<dbReference type="GeneID" id="25297045"/>
<dbReference type="AlphaFoldDB" id="A0A0D2I613"/>
<dbReference type="Proteomes" id="UP000053617">
    <property type="component" value="Unassembled WGS sequence"/>
</dbReference>
<organism evidence="1 2">
    <name type="scientific">Rhinocladiella mackenziei CBS 650.93</name>
    <dbReference type="NCBI Taxonomy" id="1442369"/>
    <lineage>
        <taxon>Eukaryota</taxon>
        <taxon>Fungi</taxon>
        <taxon>Dikarya</taxon>
        <taxon>Ascomycota</taxon>
        <taxon>Pezizomycotina</taxon>
        <taxon>Eurotiomycetes</taxon>
        <taxon>Chaetothyriomycetidae</taxon>
        <taxon>Chaetothyriales</taxon>
        <taxon>Herpotrichiellaceae</taxon>
        <taxon>Rhinocladiella</taxon>
    </lineage>
</organism>
<dbReference type="STRING" id="1442369.A0A0D2I613"/>
<dbReference type="HOGENOM" id="CLU_045868_0_0_1"/>